<comment type="catalytic activity">
    <reaction evidence="7">
        <text>a 2'-deoxycytidine in DNA + S-adenosyl-L-methionine = a 5-methyl-2'-deoxycytidine in DNA + S-adenosyl-L-homocysteine + H(+)</text>
        <dbReference type="Rhea" id="RHEA:13681"/>
        <dbReference type="Rhea" id="RHEA-COMP:11369"/>
        <dbReference type="Rhea" id="RHEA-COMP:11370"/>
        <dbReference type="ChEBI" id="CHEBI:15378"/>
        <dbReference type="ChEBI" id="CHEBI:57856"/>
        <dbReference type="ChEBI" id="CHEBI:59789"/>
        <dbReference type="ChEBI" id="CHEBI:85452"/>
        <dbReference type="ChEBI" id="CHEBI:85454"/>
        <dbReference type="EC" id="2.1.1.37"/>
    </reaction>
</comment>
<dbReference type="GO" id="GO:0009307">
    <property type="term" value="P:DNA restriction-modification system"/>
    <property type="evidence" value="ECO:0007669"/>
    <property type="project" value="UniProtKB-KW"/>
</dbReference>
<dbReference type="PRINTS" id="PR00105">
    <property type="entry name" value="C5METTRFRASE"/>
</dbReference>
<dbReference type="GO" id="GO:0032259">
    <property type="term" value="P:methylation"/>
    <property type="evidence" value="ECO:0007669"/>
    <property type="project" value="UniProtKB-KW"/>
</dbReference>
<evidence type="ECO:0000256" key="5">
    <source>
        <dbReference type="PROSITE-ProRule" id="PRU01016"/>
    </source>
</evidence>
<feature type="active site" evidence="5">
    <location>
        <position position="148"/>
    </location>
</feature>
<evidence type="ECO:0000313" key="8">
    <source>
        <dbReference type="EMBL" id="MUN35488.1"/>
    </source>
</evidence>
<dbReference type="PROSITE" id="PS51679">
    <property type="entry name" value="SAM_MT_C5"/>
    <property type="match status" value="1"/>
</dbReference>
<dbReference type="SUPFAM" id="SSF53335">
    <property type="entry name" value="S-adenosyl-L-methionine-dependent methyltransferases"/>
    <property type="match status" value="1"/>
</dbReference>
<gene>
    <name evidence="8" type="primary">dcm</name>
    <name evidence="8" type="ORF">GNZ18_02580</name>
</gene>
<dbReference type="Gene3D" id="3.90.120.10">
    <property type="entry name" value="DNA Methylase, subunit A, domain 2"/>
    <property type="match status" value="1"/>
</dbReference>
<evidence type="ECO:0000256" key="4">
    <source>
        <dbReference type="ARBA" id="ARBA00022747"/>
    </source>
</evidence>
<dbReference type="InterPro" id="IPR029063">
    <property type="entry name" value="SAM-dependent_MTases_sf"/>
</dbReference>
<dbReference type="GO" id="GO:0044027">
    <property type="term" value="P:negative regulation of gene expression via chromosomal CpG island methylation"/>
    <property type="evidence" value="ECO:0007669"/>
    <property type="project" value="TreeGrafter"/>
</dbReference>
<dbReference type="Proteomes" id="UP000432015">
    <property type="component" value="Unassembled WGS sequence"/>
</dbReference>
<dbReference type="PANTHER" id="PTHR10629:SF52">
    <property type="entry name" value="DNA (CYTOSINE-5)-METHYLTRANSFERASE 1"/>
    <property type="match status" value="1"/>
</dbReference>
<name>A0A7K1KTH0_9ACTN</name>
<organism evidence="8 9">
    <name type="scientific">Actinomadura litoris</name>
    <dbReference type="NCBI Taxonomy" id="2678616"/>
    <lineage>
        <taxon>Bacteria</taxon>
        <taxon>Bacillati</taxon>
        <taxon>Actinomycetota</taxon>
        <taxon>Actinomycetes</taxon>
        <taxon>Streptosporangiales</taxon>
        <taxon>Thermomonosporaceae</taxon>
        <taxon>Actinomadura</taxon>
    </lineage>
</organism>
<proteinExistence type="inferred from homology"/>
<dbReference type="EMBL" id="WOFH01000001">
    <property type="protein sequence ID" value="MUN35488.1"/>
    <property type="molecule type" value="Genomic_DNA"/>
</dbReference>
<keyword evidence="4" id="KW-0680">Restriction system</keyword>
<dbReference type="InterPro" id="IPR031303">
    <property type="entry name" value="C5_meth_CS"/>
</dbReference>
<protein>
    <recommendedName>
        <fullName evidence="7">Cytosine-specific methyltransferase</fullName>
        <ecNumber evidence="7">2.1.1.37</ecNumber>
    </recommendedName>
</protein>
<dbReference type="PROSITE" id="PS00094">
    <property type="entry name" value="C5_MTASE_1"/>
    <property type="match status" value="1"/>
</dbReference>
<evidence type="ECO:0000256" key="1">
    <source>
        <dbReference type="ARBA" id="ARBA00022603"/>
    </source>
</evidence>
<dbReference type="Pfam" id="PF00145">
    <property type="entry name" value="DNA_methylase"/>
    <property type="match status" value="1"/>
</dbReference>
<accession>A0A7K1KTH0</accession>
<evidence type="ECO:0000256" key="6">
    <source>
        <dbReference type="RuleBase" id="RU000416"/>
    </source>
</evidence>
<dbReference type="NCBIfam" id="TIGR00675">
    <property type="entry name" value="dcm"/>
    <property type="match status" value="1"/>
</dbReference>
<dbReference type="InterPro" id="IPR018117">
    <property type="entry name" value="C5_DNA_meth_AS"/>
</dbReference>
<keyword evidence="9" id="KW-1185">Reference proteome</keyword>
<evidence type="ECO:0000256" key="3">
    <source>
        <dbReference type="ARBA" id="ARBA00022691"/>
    </source>
</evidence>
<dbReference type="GO" id="GO:0003677">
    <property type="term" value="F:DNA binding"/>
    <property type="evidence" value="ECO:0007669"/>
    <property type="project" value="TreeGrafter"/>
</dbReference>
<dbReference type="EC" id="2.1.1.37" evidence="7"/>
<keyword evidence="2 5" id="KW-0808">Transferase</keyword>
<reference evidence="8 9" key="1">
    <citation type="submission" date="2019-11" db="EMBL/GenBank/DDBJ databases">
        <authorList>
            <person name="Cao P."/>
        </authorList>
    </citation>
    <scope>NUCLEOTIDE SEQUENCE [LARGE SCALE GENOMIC DNA]</scope>
    <source>
        <strain evidence="8 9">NEAU-AAG5</strain>
    </source>
</reference>
<comment type="similarity">
    <text evidence="5 6">Belongs to the class I-like SAM-binding methyltransferase superfamily. C5-methyltransferase family.</text>
</comment>
<keyword evidence="3 5" id="KW-0949">S-adenosyl-L-methionine</keyword>
<evidence type="ECO:0000256" key="2">
    <source>
        <dbReference type="ARBA" id="ARBA00022679"/>
    </source>
</evidence>
<dbReference type="AlphaFoldDB" id="A0A7K1KTH0"/>
<dbReference type="PANTHER" id="PTHR10629">
    <property type="entry name" value="CYTOSINE-SPECIFIC METHYLTRANSFERASE"/>
    <property type="match status" value="1"/>
</dbReference>
<dbReference type="PROSITE" id="PS00095">
    <property type="entry name" value="C5_MTASE_2"/>
    <property type="match status" value="1"/>
</dbReference>
<sequence>MQLCSELLHQGSAKLQLQPAIRHARYPSWTGRPHDWGEAWQGIASLVWQVGARQEPVVATKIRWVGSAVRAVDLFAGAGGATAGLRQAGISVIGAVENDAYACQSYQANHPDVLLKQIDIRQLDPDAFRRELGLRRGSLELLKACPPCQGFSTLASGDIDEERNDLVLDVANFVFAFRPRVILLENVPGLARDNRLPKLLATLEAVGYRFKQYKVNAADLGVPQRRKRLIIIGASRAVRRRLPEKITDLIPERFELTETTVKEAFDLLRKSEIRDDPLDRYRQNSPQVAARIAAVPVNGSRFDLPPDLQLDCHRRVTGRTATASYGRIRLDAPAPTMTTRCTTPACGSFIHPTEHRGITLREAAVLQTFPLTYRFMGHYGSIEQQIGNAVPVRMAAALGEVVRAILGR</sequence>
<evidence type="ECO:0000256" key="7">
    <source>
        <dbReference type="RuleBase" id="RU000417"/>
    </source>
</evidence>
<dbReference type="InterPro" id="IPR050390">
    <property type="entry name" value="C5-Methyltransferase"/>
</dbReference>
<comment type="caution">
    <text evidence="8">The sequence shown here is derived from an EMBL/GenBank/DDBJ whole genome shotgun (WGS) entry which is preliminary data.</text>
</comment>
<evidence type="ECO:0000313" key="9">
    <source>
        <dbReference type="Proteomes" id="UP000432015"/>
    </source>
</evidence>
<dbReference type="Gene3D" id="3.40.50.150">
    <property type="entry name" value="Vaccinia Virus protein VP39"/>
    <property type="match status" value="1"/>
</dbReference>
<keyword evidence="1 5" id="KW-0489">Methyltransferase</keyword>
<dbReference type="InterPro" id="IPR001525">
    <property type="entry name" value="C5_MeTfrase"/>
</dbReference>
<dbReference type="GO" id="GO:0003886">
    <property type="term" value="F:DNA (cytosine-5-)-methyltransferase activity"/>
    <property type="evidence" value="ECO:0007669"/>
    <property type="project" value="UniProtKB-EC"/>
</dbReference>